<evidence type="ECO:0000313" key="5">
    <source>
        <dbReference type="Proteomes" id="UP001397290"/>
    </source>
</evidence>
<comment type="similarity">
    <text evidence="1">Belongs to the ustYa family.</text>
</comment>
<dbReference type="EMBL" id="JAAHCF010000091">
    <property type="protein sequence ID" value="KAK8148420.1"/>
    <property type="molecule type" value="Genomic_DNA"/>
</dbReference>
<evidence type="ECO:0008006" key="6">
    <source>
        <dbReference type="Google" id="ProtNLM"/>
    </source>
</evidence>
<keyword evidence="5" id="KW-1185">Reference proteome</keyword>
<gene>
    <name evidence="4" type="ORF">G3M48_010253</name>
</gene>
<accession>A0AAW0S2G2</accession>
<dbReference type="Pfam" id="PF11807">
    <property type="entry name" value="UstYa"/>
    <property type="match status" value="1"/>
</dbReference>
<feature type="transmembrane region" description="Helical" evidence="3">
    <location>
        <begin position="65"/>
        <end position="85"/>
    </location>
</feature>
<keyword evidence="3" id="KW-0812">Transmembrane</keyword>
<dbReference type="InterPro" id="IPR021765">
    <property type="entry name" value="UstYa-like"/>
</dbReference>
<dbReference type="PANTHER" id="PTHR33365:SF7">
    <property type="entry name" value="TAT PATHWAY SIGNAL SEQUENCE"/>
    <property type="match status" value="1"/>
</dbReference>
<proteinExistence type="inferred from homology"/>
<dbReference type="GO" id="GO:0043386">
    <property type="term" value="P:mycotoxin biosynthetic process"/>
    <property type="evidence" value="ECO:0007669"/>
    <property type="project" value="InterPro"/>
</dbReference>
<dbReference type="Proteomes" id="UP001397290">
    <property type="component" value="Unassembled WGS sequence"/>
</dbReference>
<evidence type="ECO:0000256" key="3">
    <source>
        <dbReference type="SAM" id="Phobius"/>
    </source>
</evidence>
<evidence type="ECO:0000256" key="1">
    <source>
        <dbReference type="ARBA" id="ARBA00035112"/>
    </source>
</evidence>
<name>A0AAW0S2G2_9HYPO</name>
<keyword evidence="3" id="KW-0472">Membrane</keyword>
<sequence length="301" mass="34032">MAATFQYAKQYSWSKIKRARQAPPFRPVPLDDEDERGSSQGLLEKGAAGRPPQTAPKSLWRDATFLLFHGALLALYLLVLGLVAAGKGPSCAGAPGVPYSPAAKVLEWKDTKFTLEDHIQDLSIYSGAPSPELDKAWHDLLNSQNVRIEAEYFKHHGREKIGVGVPGSDDYIGTLNVFHELHCIKRLHQFMYTDYYFPDFTKHQLDMNRLHNEHCLDFLRQSAMCHGDVGLITYIWRQDSLLPVVNSTSHQCVNWDRLYGWSQDRAVDMLKPGWLVHPTKGVVYPDGEGDRIGAIDKELHH</sequence>
<protein>
    <recommendedName>
        <fullName evidence="6">Tat pathway signal sequence</fullName>
    </recommendedName>
</protein>
<evidence type="ECO:0000256" key="2">
    <source>
        <dbReference type="SAM" id="MobiDB-lite"/>
    </source>
</evidence>
<keyword evidence="3" id="KW-1133">Transmembrane helix</keyword>
<feature type="region of interest" description="Disordered" evidence="2">
    <location>
        <begin position="23"/>
        <end position="55"/>
    </location>
</feature>
<comment type="caution">
    <text evidence="4">The sequence shown here is derived from an EMBL/GenBank/DDBJ whole genome shotgun (WGS) entry which is preliminary data.</text>
</comment>
<evidence type="ECO:0000313" key="4">
    <source>
        <dbReference type="EMBL" id="KAK8148420.1"/>
    </source>
</evidence>
<reference evidence="4 5" key="1">
    <citation type="submission" date="2020-02" db="EMBL/GenBank/DDBJ databases">
        <title>Comparative genomics of the hypocrealean fungal genus Beauvera.</title>
        <authorList>
            <person name="Showalter D.N."/>
            <person name="Bushley K.E."/>
            <person name="Rehner S.A."/>
        </authorList>
    </citation>
    <scope>NUCLEOTIDE SEQUENCE [LARGE SCALE GENOMIC DNA]</scope>
    <source>
        <strain evidence="4 5">ARSEF4384</strain>
    </source>
</reference>
<organism evidence="4 5">
    <name type="scientific">Beauveria asiatica</name>
    <dbReference type="NCBI Taxonomy" id="1069075"/>
    <lineage>
        <taxon>Eukaryota</taxon>
        <taxon>Fungi</taxon>
        <taxon>Dikarya</taxon>
        <taxon>Ascomycota</taxon>
        <taxon>Pezizomycotina</taxon>
        <taxon>Sordariomycetes</taxon>
        <taxon>Hypocreomycetidae</taxon>
        <taxon>Hypocreales</taxon>
        <taxon>Cordycipitaceae</taxon>
        <taxon>Beauveria</taxon>
    </lineage>
</organism>
<dbReference type="PANTHER" id="PTHR33365">
    <property type="entry name" value="YALI0B05434P"/>
    <property type="match status" value="1"/>
</dbReference>
<dbReference type="AlphaFoldDB" id="A0AAW0S2G2"/>